<dbReference type="PANTHER" id="PTHR37422:SF13">
    <property type="entry name" value="LIPOPOLYSACCHARIDE BIOSYNTHESIS PROTEIN PA4999-RELATED"/>
    <property type="match status" value="1"/>
</dbReference>
<dbReference type="InterPro" id="IPR007016">
    <property type="entry name" value="O-antigen_ligase-rel_domated"/>
</dbReference>
<evidence type="ECO:0000256" key="5">
    <source>
        <dbReference type="SAM" id="Phobius"/>
    </source>
</evidence>
<gene>
    <name evidence="7" type="ORF">Q3O59_03625</name>
</gene>
<feature type="transmembrane region" description="Helical" evidence="5">
    <location>
        <begin position="172"/>
        <end position="194"/>
    </location>
</feature>
<feature type="transmembrane region" description="Helical" evidence="5">
    <location>
        <begin position="387"/>
        <end position="405"/>
    </location>
</feature>
<evidence type="ECO:0000313" key="8">
    <source>
        <dbReference type="Proteomes" id="UP001236258"/>
    </source>
</evidence>
<evidence type="ECO:0000256" key="4">
    <source>
        <dbReference type="ARBA" id="ARBA00023136"/>
    </source>
</evidence>
<feature type="transmembrane region" description="Helical" evidence="5">
    <location>
        <begin position="113"/>
        <end position="128"/>
    </location>
</feature>
<keyword evidence="2 5" id="KW-0812">Transmembrane</keyword>
<dbReference type="RefSeq" id="WP_305944271.1">
    <property type="nucleotide sequence ID" value="NZ_JAUZVY010000001.1"/>
</dbReference>
<evidence type="ECO:0000256" key="3">
    <source>
        <dbReference type="ARBA" id="ARBA00022989"/>
    </source>
</evidence>
<sequence length="491" mass="55231">MSKFALFFLLLYGGGLVAVLAYNGAAAFFLYQIVYMLNPENRWWSADIPSMRYSFITSVMMLLVLAAKYQELSKISPWTKQPVFGWMLVFLLLHYIAFFYALDPAAHSRFTDYFWRLVVVMLVAYKLLNTERLLNIAIWVYLLGAAYVGYYGHSMGRDNRGRLSGIGMIDTAADSNLAAAALVPAVVLLLYYAWQGNWKTRALVFICSAFVVNVLVLLNSRGAFLGVLAGCSLFVFFMLFSRIQKARQRMAAVAIVIAGLSGALYLTDESFWNRMQTLQADEYGQRGADGRGRMHFWFGTFDMIKDYPLGMGVGGYSTVSAIYLDPTKTNYTIERRVPHSTWFQVLGDFGWLGLFVFVGMLLSALRMSHKTKKYMIKQGRPEIYHKILALECALIGFLVAATFIDRARAEVLFWMILFLASASNVYYLQHQAKTATASAAKALGRREAEPATLATKSDSGPVMERDYNGPVTKALLRKQMLAEQAARSNKE</sequence>
<dbReference type="EMBL" id="JAUZVY010000001">
    <property type="protein sequence ID" value="MDP4528119.1"/>
    <property type="molecule type" value="Genomic_DNA"/>
</dbReference>
<accession>A0ABT9GME8</accession>
<reference evidence="7 8" key="1">
    <citation type="submission" date="2023-08" db="EMBL/GenBank/DDBJ databases">
        <authorList>
            <person name="Joshi A."/>
            <person name="Thite S."/>
        </authorList>
    </citation>
    <scope>NUCLEOTIDE SEQUENCE [LARGE SCALE GENOMIC DNA]</scope>
    <source>
        <strain evidence="7 8">1E1</strain>
    </source>
</reference>
<feature type="transmembrane region" description="Helical" evidence="5">
    <location>
        <begin position="224"/>
        <end position="243"/>
    </location>
</feature>
<organism evidence="7 8">
    <name type="scientific">Alkalimonas delamerensis</name>
    <dbReference type="NCBI Taxonomy" id="265981"/>
    <lineage>
        <taxon>Bacteria</taxon>
        <taxon>Pseudomonadati</taxon>
        <taxon>Pseudomonadota</taxon>
        <taxon>Gammaproteobacteria</taxon>
        <taxon>Alkalimonas</taxon>
    </lineage>
</organism>
<feature type="transmembrane region" description="Helical" evidence="5">
    <location>
        <begin position="82"/>
        <end position="101"/>
    </location>
</feature>
<dbReference type="PANTHER" id="PTHR37422">
    <property type="entry name" value="TEICHURONIC ACID BIOSYNTHESIS PROTEIN TUAE"/>
    <property type="match status" value="1"/>
</dbReference>
<dbReference type="GO" id="GO:0016874">
    <property type="term" value="F:ligase activity"/>
    <property type="evidence" value="ECO:0007669"/>
    <property type="project" value="UniProtKB-KW"/>
</dbReference>
<keyword evidence="8" id="KW-1185">Reference proteome</keyword>
<dbReference type="InterPro" id="IPR051533">
    <property type="entry name" value="WaaL-like"/>
</dbReference>
<feature type="transmembrane region" description="Helical" evidence="5">
    <location>
        <begin position="133"/>
        <end position="152"/>
    </location>
</feature>
<feature type="transmembrane region" description="Helical" evidence="5">
    <location>
        <begin position="51"/>
        <end position="70"/>
    </location>
</feature>
<keyword evidence="4 5" id="KW-0472">Membrane</keyword>
<proteinExistence type="predicted"/>
<evidence type="ECO:0000313" key="7">
    <source>
        <dbReference type="EMBL" id="MDP4528119.1"/>
    </source>
</evidence>
<protein>
    <submittedName>
        <fullName evidence="7">O-antigen ligase family protein</fullName>
    </submittedName>
</protein>
<name>A0ABT9GME8_9GAMM</name>
<evidence type="ECO:0000259" key="6">
    <source>
        <dbReference type="Pfam" id="PF04932"/>
    </source>
</evidence>
<evidence type="ECO:0000256" key="2">
    <source>
        <dbReference type="ARBA" id="ARBA00022692"/>
    </source>
</evidence>
<feature type="transmembrane region" description="Helical" evidence="5">
    <location>
        <begin position="201"/>
        <end position="218"/>
    </location>
</feature>
<evidence type="ECO:0000256" key="1">
    <source>
        <dbReference type="ARBA" id="ARBA00004141"/>
    </source>
</evidence>
<feature type="transmembrane region" description="Helical" evidence="5">
    <location>
        <begin position="250"/>
        <end position="267"/>
    </location>
</feature>
<feature type="transmembrane region" description="Helical" evidence="5">
    <location>
        <begin position="411"/>
        <end position="428"/>
    </location>
</feature>
<keyword evidence="3 5" id="KW-1133">Transmembrane helix</keyword>
<feature type="domain" description="O-antigen ligase-related" evidence="6">
    <location>
        <begin position="209"/>
        <end position="358"/>
    </location>
</feature>
<feature type="transmembrane region" description="Helical" evidence="5">
    <location>
        <begin position="349"/>
        <end position="367"/>
    </location>
</feature>
<keyword evidence="7" id="KW-0436">Ligase</keyword>
<dbReference type="Pfam" id="PF04932">
    <property type="entry name" value="Wzy_C"/>
    <property type="match status" value="1"/>
</dbReference>
<comment type="subcellular location">
    <subcellularLocation>
        <location evidence="1">Membrane</location>
        <topology evidence="1">Multi-pass membrane protein</topology>
    </subcellularLocation>
</comment>
<comment type="caution">
    <text evidence="7">The sequence shown here is derived from an EMBL/GenBank/DDBJ whole genome shotgun (WGS) entry which is preliminary data.</text>
</comment>
<dbReference type="Proteomes" id="UP001236258">
    <property type="component" value="Unassembled WGS sequence"/>
</dbReference>